<protein>
    <submittedName>
        <fullName evidence="1">Uncharacterized protein</fullName>
    </submittedName>
</protein>
<organism evidence="1 2">
    <name type="scientific">Pseudomonas putida</name>
    <name type="common">Arthrobacter siderocapsulatus</name>
    <dbReference type="NCBI Taxonomy" id="303"/>
    <lineage>
        <taxon>Bacteria</taxon>
        <taxon>Pseudomonadati</taxon>
        <taxon>Pseudomonadota</taxon>
        <taxon>Gammaproteobacteria</taxon>
        <taxon>Pseudomonadales</taxon>
        <taxon>Pseudomonadaceae</taxon>
        <taxon>Pseudomonas</taxon>
    </lineage>
</organism>
<dbReference type="EMBL" id="LUCV01000034">
    <property type="protein sequence ID" value="OAI88270.1"/>
    <property type="molecule type" value="Genomic_DNA"/>
</dbReference>
<evidence type="ECO:0000313" key="2">
    <source>
        <dbReference type="Proteomes" id="UP000077752"/>
    </source>
</evidence>
<dbReference type="RefSeq" id="WP_037059064.1">
    <property type="nucleotide sequence ID" value="NZ_LUCV01000034.1"/>
</dbReference>
<proteinExistence type="predicted"/>
<reference evidence="1 2" key="1">
    <citation type="submission" date="2016-03" db="EMBL/GenBank/DDBJ databases">
        <title>Draft Genome Assembly of Pseudomonas putida strain CBF10-2.</title>
        <authorList>
            <person name="Iyer R.S."/>
            <person name="Damania A."/>
        </authorList>
    </citation>
    <scope>NUCLEOTIDE SEQUENCE [LARGE SCALE GENOMIC DNA]</scope>
    <source>
        <strain evidence="1 2">CBF10-2</strain>
    </source>
</reference>
<sequence length="66" mass="7422">MNTARELASHPTVMNHEALQVLAQWLKHNGPIRVRKTDPRRLLAERYPAGLISEAELDALAGIWHG</sequence>
<comment type="caution">
    <text evidence="1">The sequence shown here is derived from an EMBL/GenBank/DDBJ whole genome shotgun (WGS) entry which is preliminary data.</text>
</comment>
<accession>A0A177SG35</accession>
<gene>
    <name evidence="1" type="ORF">AYO28_24170</name>
</gene>
<dbReference type="Proteomes" id="UP000077752">
    <property type="component" value="Unassembled WGS sequence"/>
</dbReference>
<evidence type="ECO:0000313" key="1">
    <source>
        <dbReference type="EMBL" id="OAI88270.1"/>
    </source>
</evidence>
<dbReference type="AlphaFoldDB" id="A0A177SG35"/>
<name>A0A177SG35_PSEPU</name>